<dbReference type="STRING" id="29563.SAMN02983006_00474"/>
<evidence type="ECO:0000313" key="5">
    <source>
        <dbReference type="EMBL" id="SFL19794.1"/>
    </source>
</evidence>
<dbReference type="Gene3D" id="3.40.50.1000">
    <property type="entry name" value="HAD superfamily/HAD-like"/>
    <property type="match status" value="2"/>
</dbReference>
<dbReference type="InterPro" id="IPR023214">
    <property type="entry name" value="HAD_sf"/>
</dbReference>
<accession>A0A1I4FPK9</accession>
<gene>
    <name evidence="5" type="ORF">SAMN02983006_00474</name>
</gene>
<name>A0A1I4FPK9_9FIRM</name>
<evidence type="ECO:0000313" key="6">
    <source>
        <dbReference type="Proteomes" id="UP000199006"/>
    </source>
</evidence>
<dbReference type="SUPFAM" id="SSF56784">
    <property type="entry name" value="HAD-like"/>
    <property type="match status" value="1"/>
</dbReference>
<sequence>MTELAKINFFILDLDGTIYLENKLLKGSLDFLNKLKKQQKDFVFLTNNSSKNRADYQQKLAELGIDVSPEKIINSGEITAAHLTTKNAKINSNKNKQGKRIFLLGTESLKLEMERFGHTIVNQEKNLRQKAATVDYVVLGFDKSLTYQKLWLAHDLILAGVDYVATHPDLVCPLKGGRTQPDCGAMIELLAASTGKRPQIIGKPAQTTVNYIVERFQLKKSELAMVGDRLYTDMKMAKEAGITGILVLSGETSAADLKQLNQQNSAANYHDYLFKDVAELSNSI</sequence>
<reference evidence="5 6" key="1">
    <citation type="submission" date="2016-10" db="EMBL/GenBank/DDBJ databases">
        <authorList>
            <person name="de Groot N.N."/>
        </authorList>
    </citation>
    <scope>NUCLEOTIDE SEQUENCE [LARGE SCALE GENOMIC DNA]</scope>
    <source>
        <strain evidence="5 6">ATCC 51327</strain>
    </source>
</reference>
<feature type="binding site" evidence="4">
    <location>
        <position position="13"/>
    </location>
    <ligand>
        <name>Mg(2+)</name>
        <dbReference type="ChEBI" id="CHEBI:18420"/>
    </ligand>
</feature>
<dbReference type="GO" id="GO:0046872">
    <property type="term" value="F:metal ion binding"/>
    <property type="evidence" value="ECO:0007669"/>
    <property type="project" value="UniProtKB-KW"/>
</dbReference>
<dbReference type="Pfam" id="PF13242">
    <property type="entry name" value="Hydrolase_like"/>
    <property type="match status" value="1"/>
</dbReference>
<dbReference type="GO" id="GO:0005737">
    <property type="term" value="C:cytoplasm"/>
    <property type="evidence" value="ECO:0007669"/>
    <property type="project" value="TreeGrafter"/>
</dbReference>
<keyword evidence="1 4" id="KW-0479">Metal-binding</keyword>
<dbReference type="PANTHER" id="PTHR19288:SF46">
    <property type="entry name" value="HALOACID DEHALOGENASE-LIKE HYDROLASE DOMAIN-CONTAINING PROTEIN 2"/>
    <property type="match status" value="1"/>
</dbReference>
<keyword evidence="1 4" id="KW-0460">Magnesium</keyword>
<dbReference type="PIRSF" id="PIRSF000915">
    <property type="entry name" value="PGP-type_phosphatase"/>
    <property type="match status" value="1"/>
</dbReference>
<comment type="function">
    <text evidence="1">Catalyzes the dephosphorylation of 2-6 carbon acid sugars in vitro.</text>
</comment>
<dbReference type="PANTHER" id="PTHR19288">
    <property type="entry name" value="4-NITROPHENYLPHOSPHATASE-RELATED"/>
    <property type="match status" value="1"/>
</dbReference>
<comment type="cofactor">
    <cofactor evidence="4">
        <name>Mg(2+)</name>
        <dbReference type="ChEBI" id="CHEBI:18420"/>
    </cofactor>
    <text evidence="4">Divalent metal ions. Mg(2+) is the most effective.</text>
</comment>
<dbReference type="RefSeq" id="WP_089859031.1">
    <property type="nucleotide sequence ID" value="NZ_FOTI01000003.1"/>
</dbReference>
<dbReference type="EMBL" id="FOTI01000003">
    <property type="protein sequence ID" value="SFL19794.1"/>
    <property type="molecule type" value="Genomic_DNA"/>
</dbReference>
<protein>
    <recommendedName>
        <fullName evidence="1">Acid sugar phosphatase</fullName>
        <ecNumber evidence="1">3.1.3.-</ecNumber>
    </recommendedName>
</protein>
<dbReference type="Proteomes" id="UP000199006">
    <property type="component" value="Unassembled WGS sequence"/>
</dbReference>
<feature type="active site" description="Proton donor" evidence="2">
    <location>
        <position position="15"/>
    </location>
</feature>
<comment type="similarity">
    <text evidence="1">Belongs to the HAD-like hydrolase superfamily. NagD family.</text>
</comment>
<dbReference type="EC" id="3.1.3.-" evidence="1"/>
<dbReference type="OrthoDB" id="9810449at2"/>
<feature type="binding site" evidence="4">
    <location>
        <position position="228"/>
    </location>
    <ligand>
        <name>Mg(2+)</name>
        <dbReference type="ChEBI" id="CHEBI:18420"/>
    </ligand>
</feature>
<evidence type="ECO:0000256" key="2">
    <source>
        <dbReference type="PIRSR" id="PIRSR000915-1"/>
    </source>
</evidence>
<dbReference type="GO" id="GO:0016791">
    <property type="term" value="F:phosphatase activity"/>
    <property type="evidence" value="ECO:0007669"/>
    <property type="project" value="TreeGrafter"/>
</dbReference>
<proteinExistence type="inferred from homology"/>
<feature type="active site" description="Nucleophile" evidence="2">
    <location>
        <position position="13"/>
    </location>
</feature>
<organism evidence="5 6">
    <name type="scientific">Halanaerobium salsuginis</name>
    <dbReference type="NCBI Taxonomy" id="29563"/>
    <lineage>
        <taxon>Bacteria</taxon>
        <taxon>Bacillati</taxon>
        <taxon>Bacillota</taxon>
        <taxon>Clostridia</taxon>
        <taxon>Halanaerobiales</taxon>
        <taxon>Halanaerobiaceae</taxon>
        <taxon>Halanaerobium</taxon>
    </lineage>
</organism>
<dbReference type="Pfam" id="PF13344">
    <property type="entry name" value="Hydrolase_6"/>
    <property type="match status" value="1"/>
</dbReference>
<keyword evidence="6" id="KW-1185">Reference proteome</keyword>
<evidence type="ECO:0000256" key="1">
    <source>
        <dbReference type="PIRNR" id="PIRNR000915"/>
    </source>
</evidence>
<dbReference type="AlphaFoldDB" id="A0A1I4FPK9"/>
<feature type="binding site" evidence="4">
    <location>
        <position position="15"/>
    </location>
    <ligand>
        <name>Mg(2+)</name>
        <dbReference type="ChEBI" id="CHEBI:18420"/>
    </ligand>
</feature>
<dbReference type="NCBIfam" id="TIGR01460">
    <property type="entry name" value="HAD-SF-IIA"/>
    <property type="match status" value="1"/>
</dbReference>
<evidence type="ECO:0000256" key="4">
    <source>
        <dbReference type="PIRSR" id="PIRSR000915-3"/>
    </source>
</evidence>
<evidence type="ECO:0000256" key="3">
    <source>
        <dbReference type="PIRSR" id="PIRSR000915-2"/>
    </source>
</evidence>
<dbReference type="PROSITE" id="PS01228">
    <property type="entry name" value="COF_1"/>
    <property type="match status" value="1"/>
</dbReference>
<dbReference type="InterPro" id="IPR036412">
    <property type="entry name" value="HAD-like_sf"/>
</dbReference>
<dbReference type="InterPro" id="IPR006357">
    <property type="entry name" value="HAD-SF_hydro_IIA"/>
</dbReference>
<feature type="binding site" evidence="3">
    <location>
        <position position="203"/>
    </location>
    <ligand>
        <name>substrate</name>
    </ligand>
</feature>